<dbReference type="GO" id="GO:0006355">
    <property type="term" value="P:regulation of DNA-templated transcription"/>
    <property type="evidence" value="ECO:0007669"/>
    <property type="project" value="InterPro"/>
</dbReference>
<dbReference type="PANTHER" id="PTHR33124:SF5">
    <property type="entry name" value="TRANSCRIPTION FACTOR IBH1-LIKE 1"/>
    <property type="match status" value="1"/>
</dbReference>
<organism evidence="4 5">
    <name type="scientific">Rubroshorea leprosula</name>
    <dbReference type="NCBI Taxonomy" id="152421"/>
    <lineage>
        <taxon>Eukaryota</taxon>
        <taxon>Viridiplantae</taxon>
        <taxon>Streptophyta</taxon>
        <taxon>Embryophyta</taxon>
        <taxon>Tracheophyta</taxon>
        <taxon>Spermatophyta</taxon>
        <taxon>Magnoliopsida</taxon>
        <taxon>eudicotyledons</taxon>
        <taxon>Gunneridae</taxon>
        <taxon>Pentapetalae</taxon>
        <taxon>rosids</taxon>
        <taxon>malvids</taxon>
        <taxon>Malvales</taxon>
        <taxon>Dipterocarpaceae</taxon>
        <taxon>Rubroshorea</taxon>
    </lineage>
</organism>
<dbReference type="AlphaFoldDB" id="A0AAV5KCJ9"/>
<gene>
    <name evidence="4" type="ORF">SLEP1_g32186</name>
</gene>
<evidence type="ECO:0000256" key="1">
    <source>
        <dbReference type="ARBA" id="ARBA00023015"/>
    </source>
</evidence>
<protein>
    <recommendedName>
        <fullName evidence="3">IBH1-like N-terminal domain-containing protein</fullName>
    </recommendedName>
</protein>
<comment type="caution">
    <text evidence="4">The sequence shown here is derived from an EMBL/GenBank/DDBJ whole genome shotgun (WGS) entry which is preliminary data.</text>
</comment>
<name>A0AAV5KCJ9_9ROSI</name>
<dbReference type="Proteomes" id="UP001054252">
    <property type="component" value="Unassembled WGS sequence"/>
</dbReference>
<keyword evidence="5" id="KW-1185">Reference proteome</keyword>
<keyword evidence="2" id="KW-0804">Transcription</keyword>
<proteinExistence type="predicted"/>
<dbReference type="PANTHER" id="PTHR33124">
    <property type="entry name" value="TRANSCRIPTION FACTOR IBH1-LIKE 1"/>
    <property type="match status" value="1"/>
</dbReference>
<evidence type="ECO:0000313" key="5">
    <source>
        <dbReference type="Proteomes" id="UP001054252"/>
    </source>
</evidence>
<dbReference type="EMBL" id="BPVZ01000059">
    <property type="protein sequence ID" value="GKV22304.1"/>
    <property type="molecule type" value="Genomic_DNA"/>
</dbReference>
<evidence type="ECO:0000256" key="2">
    <source>
        <dbReference type="ARBA" id="ARBA00023163"/>
    </source>
</evidence>
<keyword evidence="1" id="KW-0805">Transcription regulation</keyword>
<accession>A0AAV5KCJ9</accession>
<dbReference type="InterPro" id="IPR044660">
    <property type="entry name" value="IBH1-like"/>
</dbReference>
<reference evidence="4 5" key="1">
    <citation type="journal article" date="2021" name="Commun. Biol.">
        <title>The genome of Shorea leprosula (Dipterocarpaceae) highlights the ecological relevance of drought in aseasonal tropical rainforests.</title>
        <authorList>
            <person name="Ng K.K.S."/>
            <person name="Kobayashi M.J."/>
            <person name="Fawcett J.A."/>
            <person name="Hatakeyama M."/>
            <person name="Paape T."/>
            <person name="Ng C.H."/>
            <person name="Ang C.C."/>
            <person name="Tnah L.H."/>
            <person name="Lee C.T."/>
            <person name="Nishiyama T."/>
            <person name="Sese J."/>
            <person name="O'Brien M.J."/>
            <person name="Copetti D."/>
            <person name="Mohd Noor M.I."/>
            <person name="Ong R.C."/>
            <person name="Putra M."/>
            <person name="Sireger I.Z."/>
            <person name="Indrioko S."/>
            <person name="Kosugi Y."/>
            <person name="Izuno A."/>
            <person name="Isagi Y."/>
            <person name="Lee S.L."/>
            <person name="Shimizu K.K."/>
        </authorList>
    </citation>
    <scope>NUCLEOTIDE SEQUENCE [LARGE SCALE GENOMIC DNA]</scope>
    <source>
        <strain evidence="4">214</strain>
    </source>
</reference>
<evidence type="ECO:0000313" key="4">
    <source>
        <dbReference type="EMBL" id="GKV22304.1"/>
    </source>
</evidence>
<dbReference type="Pfam" id="PF26576">
    <property type="entry name" value="IBH1_N"/>
    <property type="match status" value="1"/>
</dbReference>
<dbReference type="InterPro" id="IPR059002">
    <property type="entry name" value="IBH1_N"/>
</dbReference>
<feature type="domain" description="IBH1-like N-terminal" evidence="3">
    <location>
        <begin position="5"/>
        <end position="67"/>
    </location>
</feature>
<evidence type="ECO:0000259" key="3">
    <source>
        <dbReference type="Pfam" id="PF26576"/>
    </source>
</evidence>
<sequence length="192" mass="21620">MRSPSSLKQEFLKKWMMGLHIYGSLKKKMSLLERKKAIKLSADIAMASARNGTTCWSRALVANASKDEQDKILVQHILGTESERLMKKVSVLPLMSNKRIRSKKVLRRSYGSIRRAKKSNIAASPPNKVLAISIAKRLVRKRTLLLKSLVPGGEFMDEIALIEETLDYILSLRAQVDVMRSLANASELNNKN</sequence>